<dbReference type="Proteomes" id="UP000523447">
    <property type="component" value="Unassembled WGS sequence"/>
</dbReference>
<protein>
    <recommendedName>
        <fullName evidence="5">Peptidase inhibitor family I36</fullName>
    </recommendedName>
</protein>
<gene>
    <name evidence="3" type="ORF">HGA07_16685</name>
</gene>
<evidence type="ECO:0008006" key="5">
    <source>
        <dbReference type="Google" id="ProtNLM"/>
    </source>
</evidence>
<evidence type="ECO:0000313" key="4">
    <source>
        <dbReference type="Proteomes" id="UP000523447"/>
    </source>
</evidence>
<sequence>MTAATLARSARTLLLTAALAVTTGAAVAGFATAPASAQVPGPHCLWAGDAFTQGAQIHAGGWAFSCRTDLFGAARWNADGPSGRRNTVPNPGAFGNPVGRFSPGARQPGTSYNDYCVGNQLIAGNEDVYEAVPAFGGLYWRAAGPISQWRFDGDAPAQTWRSSSLCRDGELL</sequence>
<evidence type="ECO:0000256" key="2">
    <source>
        <dbReference type="SAM" id="SignalP"/>
    </source>
</evidence>
<keyword evidence="2" id="KW-0732">Signal</keyword>
<feature type="region of interest" description="Disordered" evidence="1">
    <location>
        <begin position="81"/>
        <end position="100"/>
    </location>
</feature>
<dbReference type="RefSeq" id="WP_157171375.1">
    <property type="nucleotide sequence ID" value="NZ_CAWPHS010000008.1"/>
</dbReference>
<dbReference type="AlphaFoldDB" id="A0A7X6RIJ9"/>
<accession>A0A7X6RIJ9</accession>
<dbReference type="EMBL" id="JAAXPE010000016">
    <property type="protein sequence ID" value="NKY87262.1"/>
    <property type="molecule type" value="Genomic_DNA"/>
</dbReference>
<name>A0A7X6RIJ9_9NOCA</name>
<organism evidence="3 4">
    <name type="scientific">Nocardia veterana</name>
    <dbReference type="NCBI Taxonomy" id="132249"/>
    <lineage>
        <taxon>Bacteria</taxon>
        <taxon>Bacillati</taxon>
        <taxon>Actinomycetota</taxon>
        <taxon>Actinomycetes</taxon>
        <taxon>Mycobacteriales</taxon>
        <taxon>Nocardiaceae</taxon>
        <taxon>Nocardia</taxon>
    </lineage>
</organism>
<feature type="signal peptide" evidence="2">
    <location>
        <begin position="1"/>
        <end position="28"/>
    </location>
</feature>
<comment type="caution">
    <text evidence="3">The sequence shown here is derived from an EMBL/GenBank/DDBJ whole genome shotgun (WGS) entry which is preliminary data.</text>
</comment>
<evidence type="ECO:0000313" key="3">
    <source>
        <dbReference type="EMBL" id="NKY87262.1"/>
    </source>
</evidence>
<proteinExistence type="predicted"/>
<reference evidence="3 4" key="1">
    <citation type="submission" date="2020-04" db="EMBL/GenBank/DDBJ databases">
        <title>MicrobeNet Type strains.</title>
        <authorList>
            <person name="Nicholson A.C."/>
        </authorList>
    </citation>
    <scope>NUCLEOTIDE SEQUENCE [LARGE SCALE GENOMIC DNA]</scope>
    <source>
        <strain evidence="3 4">DSM 44445</strain>
    </source>
</reference>
<feature type="chain" id="PRO_5039609137" description="Peptidase inhibitor family I36" evidence="2">
    <location>
        <begin position="29"/>
        <end position="172"/>
    </location>
</feature>
<evidence type="ECO:0000256" key="1">
    <source>
        <dbReference type="SAM" id="MobiDB-lite"/>
    </source>
</evidence>
<keyword evidence="4" id="KW-1185">Reference proteome</keyword>